<protein>
    <recommendedName>
        <fullName evidence="5">DUF4407 domain-containing protein</fullName>
    </recommendedName>
</protein>
<keyword evidence="4" id="KW-1185">Reference proteome</keyword>
<dbReference type="AlphaFoldDB" id="A0A841BQY1"/>
<organism evidence="3 4">
    <name type="scientific">Allocatelliglobosispora scoriae</name>
    <dbReference type="NCBI Taxonomy" id="643052"/>
    <lineage>
        <taxon>Bacteria</taxon>
        <taxon>Bacillati</taxon>
        <taxon>Actinomycetota</taxon>
        <taxon>Actinomycetes</taxon>
        <taxon>Micromonosporales</taxon>
        <taxon>Micromonosporaceae</taxon>
        <taxon>Allocatelliglobosispora</taxon>
    </lineage>
</organism>
<feature type="transmembrane region" description="Helical" evidence="2">
    <location>
        <begin position="84"/>
        <end position="103"/>
    </location>
</feature>
<evidence type="ECO:0000313" key="3">
    <source>
        <dbReference type="EMBL" id="MBB5869599.1"/>
    </source>
</evidence>
<keyword evidence="2" id="KW-0472">Membrane</keyword>
<comment type="caution">
    <text evidence="3">The sequence shown here is derived from an EMBL/GenBank/DDBJ whole genome shotgun (WGS) entry which is preliminary data.</text>
</comment>
<evidence type="ECO:0000256" key="1">
    <source>
        <dbReference type="SAM" id="MobiDB-lite"/>
    </source>
</evidence>
<evidence type="ECO:0000313" key="4">
    <source>
        <dbReference type="Proteomes" id="UP000587527"/>
    </source>
</evidence>
<keyword evidence="2" id="KW-1133">Transmembrane helix</keyword>
<dbReference type="Proteomes" id="UP000587527">
    <property type="component" value="Unassembled WGS sequence"/>
</dbReference>
<evidence type="ECO:0000256" key="2">
    <source>
        <dbReference type="SAM" id="Phobius"/>
    </source>
</evidence>
<gene>
    <name evidence="3" type="ORF">F4553_002978</name>
</gene>
<feature type="transmembrane region" description="Helical" evidence="2">
    <location>
        <begin position="123"/>
        <end position="143"/>
    </location>
</feature>
<evidence type="ECO:0008006" key="5">
    <source>
        <dbReference type="Google" id="ProtNLM"/>
    </source>
</evidence>
<keyword evidence="2" id="KW-0812">Transmembrane</keyword>
<dbReference type="RefSeq" id="WP_184836326.1">
    <property type="nucleotide sequence ID" value="NZ_JACHMN010000002.1"/>
</dbReference>
<reference evidence="3 4" key="1">
    <citation type="submission" date="2020-08" db="EMBL/GenBank/DDBJ databases">
        <title>Sequencing the genomes of 1000 actinobacteria strains.</title>
        <authorList>
            <person name="Klenk H.-P."/>
        </authorList>
    </citation>
    <scope>NUCLEOTIDE SEQUENCE [LARGE SCALE GENOMIC DNA]</scope>
    <source>
        <strain evidence="3 4">DSM 45362</strain>
    </source>
</reference>
<feature type="transmembrane region" description="Helical" evidence="2">
    <location>
        <begin position="56"/>
        <end position="78"/>
    </location>
</feature>
<feature type="compositionally biased region" description="Pro residues" evidence="1">
    <location>
        <begin position="8"/>
        <end position="23"/>
    </location>
</feature>
<proteinExistence type="predicted"/>
<dbReference type="Pfam" id="PF14362">
    <property type="entry name" value="DUF4407"/>
    <property type="match status" value="1"/>
</dbReference>
<accession>A0A841BQY1</accession>
<sequence>MTTTDDPTPAPPPALAPAPGGPAPMPGRWNVGRLFRRFAGVDEQLLAWVPQERPRYTGLGGAVLTTATLAFFSMSFAVSQALDIDSPLVMLPALVWFVLILNFDRWLVATPLGPDLRRRLPTLLLRITMAVFFGIVIAEPLVLRVFETAVEQQVRDDRTQAVADYRSRLETCNPLPPVAKAPAGCDGYLVPVSKDLQAMRDELASKSALAATQKAEVADFDKALAVLRENERRECAGVSGNGLTGRYGYGPNCRRLKAEADAYEKNHQVPLRHQQLSALDATVVSLTTKISDATASWGQTRGAFIEGQVAEKRDHQRGIGLLERMEALHKLGEQHSSLGLGIWAVRLLFILVDCAPALVKFTGGATTYDRLYARRLAVGEQNFEAAAGAEADGSRAWSQRRRSELAVDDVRHSAGLLSQRDGIVEDLEQRWSRPGSTPSQRP</sequence>
<dbReference type="InterPro" id="IPR025519">
    <property type="entry name" value="DUF4407"/>
</dbReference>
<dbReference type="EMBL" id="JACHMN010000002">
    <property type="protein sequence ID" value="MBB5869599.1"/>
    <property type="molecule type" value="Genomic_DNA"/>
</dbReference>
<feature type="region of interest" description="Disordered" evidence="1">
    <location>
        <begin position="1"/>
        <end position="23"/>
    </location>
</feature>
<name>A0A841BQY1_9ACTN</name>